<dbReference type="AlphaFoldDB" id="A0A060ZD76"/>
<protein>
    <submittedName>
        <fullName evidence="6">Regulatory protein TetR</fullName>
    </submittedName>
    <submittedName>
        <fullName evidence="7">TetR/AcrR family transcriptional repressor of nem operon</fullName>
    </submittedName>
</protein>
<evidence type="ECO:0000259" key="5">
    <source>
        <dbReference type="PROSITE" id="PS50977"/>
    </source>
</evidence>
<keyword evidence="2 4" id="KW-0238">DNA-binding</keyword>
<dbReference type="InterPro" id="IPR001647">
    <property type="entry name" value="HTH_TetR"/>
</dbReference>
<evidence type="ECO:0000256" key="4">
    <source>
        <dbReference type="PROSITE-ProRule" id="PRU00335"/>
    </source>
</evidence>
<proteinExistence type="predicted"/>
<dbReference type="EMBL" id="LK022848">
    <property type="protein sequence ID" value="CDR02910.1"/>
    <property type="molecule type" value="Genomic_DNA"/>
</dbReference>
<dbReference type="RefSeq" id="WP_044567410.1">
    <property type="nucleotide sequence ID" value="NZ_BAABDR010000053.1"/>
</dbReference>
<dbReference type="PANTHER" id="PTHR47506">
    <property type="entry name" value="TRANSCRIPTIONAL REGULATORY PROTEIN"/>
    <property type="match status" value="1"/>
</dbReference>
<evidence type="ECO:0000256" key="2">
    <source>
        <dbReference type="ARBA" id="ARBA00023125"/>
    </source>
</evidence>
<dbReference type="HOGENOM" id="CLU_069356_28_2_11"/>
<dbReference type="SUPFAM" id="SSF48498">
    <property type="entry name" value="Tetracyclin repressor-like, C-terminal domain"/>
    <property type="match status" value="1"/>
</dbReference>
<sequence>MPRASRAEAERHREQVIAATAKLVRTHGADKVSVPQAMAAAGLTHGGFYRHFASKDDLVAQACSAAFAERLADMEEPPEGEDTSGARAAFLATYLSARHRDNPGLGCAAAALAVDAARAEPGDPLKGAYTEGVRSLIGGMERNARTSGDTAADEDSVLVELSTMVGALVLSRACSGDDLSDRILTAVRDHVLGAYEHTPDGKDASGTAE</sequence>
<dbReference type="EMBL" id="JAGGLR010000024">
    <property type="protein sequence ID" value="MBP2066318.1"/>
    <property type="molecule type" value="Genomic_DNA"/>
</dbReference>
<evidence type="ECO:0000256" key="1">
    <source>
        <dbReference type="ARBA" id="ARBA00023015"/>
    </source>
</evidence>
<keyword evidence="8" id="KW-1185">Reference proteome</keyword>
<dbReference type="InterPro" id="IPR009057">
    <property type="entry name" value="Homeodomain-like_sf"/>
</dbReference>
<feature type="DNA-binding region" description="H-T-H motif" evidence="4">
    <location>
        <begin position="33"/>
        <end position="52"/>
    </location>
</feature>
<dbReference type="PRINTS" id="PR00455">
    <property type="entry name" value="HTHTETR"/>
</dbReference>
<keyword evidence="1" id="KW-0805">Transcription regulation</keyword>
<evidence type="ECO:0000313" key="7">
    <source>
        <dbReference type="EMBL" id="MBP2066318.1"/>
    </source>
</evidence>
<evidence type="ECO:0000256" key="3">
    <source>
        <dbReference type="ARBA" id="ARBA00023163"/>
    </source>
</evidence>
<dbReference type="PROSITE" id="PS50977">
    <property type="entry name" value="HTH_TETR_2"/>
    <property type="match status" value="1"/>
</dbReference>
<keyword evidence="3" id="KW-0804">Transcription</keyword>
<dbReference type="Proteomes" id="UP000756710">
    <property type="component" value="Unassembled WGS sequence"/>
</dbReference>
<evidence type="ECO:0000313" key="6">
    <source>
        <dbReference type="EMBL" id="CDR02910.1"/>
    </source>
</evidence>
<name>A0A060ZD76_9ACTN</name>
<accession>A0A060ZD76</accession>
<evidence type="ECO:0000313" key="8">
    <source>
        <dbReference type="Proteomes" id="UP000756710"/>
    </source>
</evidence>
<dbReference type="PANTHER" id="PTHR47506:SF7">
    <property type="entry name" value="TRANSCRIPTIONAL REGULATORY PROTEIN"/>
    <property type="match status" value="1"/>
</dbReference>
<reference evidence="6" key="1">
    <citation type="submission" date="2014-05" db="EMBL/GenBank/DDBJ databases">
        <authorList>
            <person name="Horn Fabian"/>
        </authorList>
    </citation>
    <scope>NUCLEOTIDE SEQUENCE</scope>
</reference>
<feature type="domain" description="HTH tetR-type" evidence="5">
    <location>
        <begin position="10"/>
        <end position="70"/>
    </location>
</feature>
<dbReference type="Gene3D" id="1.10.10.60">
    <property type="entry name" value="Homeodomain-like"/>
    <property type="match status" value="1"/>
</dbReference>
<reference evidence="7 8" key="2">
    <citation type="submission" date="2021-03" db="EMBL/GenBank/DDBJ databases">
        <title>Genomic Encyclopedia of Type Strains, Phase IV (KMG-IV): sequencing the most valuable type-strain genomes for metagenomic binning, comparative biology and taxonomic classification.</title>
        <authorList>
            <person name="Goeker M."/>
        </authorList>
    </citation>
    <scope>NUCLEOTIDE SEQUENCE [LARGE SCALE GENOMIC DNA]</scope>
    <source>
        <strain evidence="7 8">DSM 41954</strain>
    </source>
</reference>
<dbReference type="GO" id="GO:0003677">
    <property type="term" value="F:DNA binding"/>
    <property type="evidence" value="ECO:0007669"/>
    <property type="project" value="UniProtKB-UniRule"/>
</dbReference>
<dbReference type="Gene3D" id="1.10.357.10">
    <property type="entry name" value="Tetracycline Repressor, domain 2"/>
    <property type="match status" value="1"/>
</dbReference>
<dbReference type="Pfam" id="PF00440">
    <property type="entry name" value="TetR_N"/>
    <property type="match status" value="1"/>
</dbReference>
<gene>
    <name evidence="7" type="ORF">J2Z30_007367</name>
    <name evidence="6" type="ORF">SIRAN978</name>
</gene>
<dbReference type="InterPro" id="IPR036271">
    <property type="entry name" value="Tet_transcr_reg_TetR-rel_C_sf"/>
</dbReference>
<dbReference type="SUPFAM" id="SSF46689">
    <property type="entry name" value="Homeodomain-like"/>
    <property type="match status" value="1"/>
</dbReference>
<organism evidence="6">
    <name type="scientific">Streptomyces iranensis</name>
    <dbReference type="NCBI Taxonomy" id="576784"/>
    <lineage>
        <taxon>Bacteria</taxon>
        <taxon>Bacillati</taxon>
        <taxon>Actinomycetota</taxon>
        <taxon>Actinomycetes</taxon>
        <taxon>Kitasatosporales</taxon>
        <taxon>Streptomycetaceae</taxon>
        <taxon>Streptomyces</taxon>
        <taxon>Streptomyces violaceusniger group</taxon>
    </lineage>
</organism>